<keyword evidence="6" id="KW-1185">Reference proteome</keyword>
<dbReference type="PANTHER" id="PTHR33175">
    <property type="entry name" value="DNA-BINDING PROTEIN HU"/>
    <property type="match status" value="1"/>
</dbReference>
<dbReference type="Proteomes" id="UP000606499">
    <property type="component" value="Unassembled WGS sequence"/>
</dbReference>
<dbReference type="EMBL" id="JACOPL010000009">
    <property type="protein sequence ID" value="MBC5725951.1"/>
    <property type="molecule type" value="Genomic_DNA"/>
</dbReference>
<evidence type="ECO:0000313" key="6">
    <source>
        <dbReference type="Proteomes" id="UP000606499"/>
    </source>
</evidence>
<dbReference type="PANTHER" id="PTHR33175:SF3">
    <property type="entry name" value="DNA-BINDING PROTEIN HU-BETA"/>
    <property type="match status" value="1"/>
</dbReference>
<protein>
    <submittedName>
        <fullName evidence="5">HU family DNA-binding protein</fullName>
    </submittedName>
</protein>
<accession>A0A923LV66</accession>
<evidence type="ECO:0000256" key="3">
    <source>
        <dbReference type="ARBA" id="ARBA00023125"/>
    </source>
</evidence>
<proteinExistence type="inferred from homology"/>
<dbReference type="RefSeq" id="WP_107632014.1">
    <property type="nucleotide sequence ID" value="NZ_JACOPL010000009.1"/>
</dbReference>
<dbReference type="GO" id="GO:0030527">
    <property type="term" value="F:structural constituent of chromatin"/>
    <property type="evidence" value="ECO:0007669"/>
    <property type="project" value="InterPro"/>
</dbReference>
<dbReference type="PROSITE" id="PS00045">
    <property type="entry name" value="HISTONE_LIKE"/>
    <property type="match status" value="1"/>
</dbReference>
<dbReference type="InterPro" id="IPR020816">
    <property type="entry name" value="Histone-like_DNA-bd_CS"/>
</dbReference>
<evidence type="ECO:0000256" key="1">
    <source>
        <dbReference type="ARBA" id="ARBA00010529"/>
    </source>
</evidence>
<dbReference type="GO" id="GO:0003677">
    <property type="term" value="F:DNA binding"/>
    <property type="evidence" value="ECO:0007669"/>
    <property type="project" value="UniProtKB-KW"/>
</dbReference>
<dbReference type="CDD" id="cd13831">
    <property type="entry name" value="HU"/>
    <property type="match status" value="1"/>
</dbReference>
<comment type="similarity">
    <text evidence="1 4">Belongs to the bacterial histone-like protein family.</text>
</comment>
<gene>
    <name evidence="5" type="ORF">H8S45_10840</name>
</gene>
<dbReference type="Pfam" id="PF00216">
    <property type="entry name" value="Bac_DNA_binding"/>
    <property type="match status" value="1"/>
</dbReference>
<name>A0A923LV66_9FIRM</name>
<dbReference type="Gene3D" id="4.10.520.10">
    <property type="entry name" value="IHF-like DNA-binding proteins"/>
    <property type="match status" value="1"/>
</dbReference>
<dbReference type="PRINTS" id="PR01727">
    <property type="entry name" value="DNABINDINGHU"/>
</dbReference>
<dbReference type="InterPro" id="IPR010992">
    <property type="entry name" value="IHF-like_DNA-bd_dom_sf"/>
</dbReference>
<sequence length="92" mass="9858">MKKSEFVTLVAEKTGLSKKDTEKTIDAVFAAMGDVMAQGDKLQMSGFGTFETKVRAARTGHNPRTGEAIEIAAATIPVFKPGKALKDKVDTK</sequence>
<dbReference type="InterPro" id="IPR000119">
    <property type="entry name" value="Hist_DNA-bd"/>
</dbReference>
<dbReference type="AlphaFoldDB" id="A0A923LV66"/>
<comment type="caution">
    <text evidence="5">The sequence shown here is derived from an EMBL/GenBank/DDBJ whole genome shotgun (WGS) entry which is preliminary data.</text>
</comment>
<evidence type="ECO:0000256" key="4">
    <source>
        <dbReference type="RuleBase" id="RU003939"/>
    </source>
</evidence>
<evidence type="ECO:0000256" key="2">
    <source>
        <dbReference type="ARBA" id="ARBA00023067"/>
    </source>
</evidence>
<dbReference type="SUPFAM" id="SSF47729">
    <property type="entry name" value="IHF-like DNA-binding proteins"/>
    <property type="match status" value="1"/>
</dbReference>
<keyword evidence="2" id="KW-0226">DNA condensation</keyword>
<keyword evidence="3 5" id="KW-0238">DNA-binding</keyword>
<reference evidence="5" key="1">
    <citation type="submission" date="2020-08" db="EMBL/GenBank/DDBJ databases">
        <title>Genome public.</title>
        <authorList>
            <person name="Liu C."/>
            <person name="Sun Q."/>
        </authorList>
    </citation>
    <scope>NUCLEOTIDE SEQUENCE</scope>
    <source>
        <strain evidence="5">NSJ-28</strain>
    </source>
</reference>
<organism evidence="5 6">
    <name type="scientific">Agathobaculum faecis</name>
    <dbReference type="NCBI Taxonomy" id="2763013"/>
    <lineage>
        <taxon>Bacteria</taxon>
        <taxon>Bacillati</taxon>
        <taxon>Bacillota</taxon>
        <taxon>Clostridia</taxon>
        <taxon>Eubacteriales</taxon>
        <taxon>Butyricicoccaceae</taxon>
        <taxon>Agathobaculum</taxon>
    </lineage>
</organism>
<dbReference type="SMART" id="SM00411">
    <property type="entry name" value="BHL"/>
    <property type="match status" value="1"/>
</dbReference>
<evidence type="ECO:0000313" key="5">
    <source>
        <dbReference type="EMBL" id="MBC5725951.1"/>
    </source>
</evidence>
<dbReference type="GO" id="GO:0030261">
    <property type="term" value="P:chromosome condensation"/>
    <property type="evidence" value="ECO:0007669"/>
    <property type="project" value="UniProtKB-KW"/>
</dbReference>